<dbReference type="Pfam" id="PF14136">
    <property type="entry name" value="DUF4303"/>
    <property type="match status" value="1"/>
</dbReference>
<name>A0A4Y9JSP8_9PAST</name>
<dbReference type="InterPro" id="IPR025409">
    <property type="entry name" value="DUF4303"/>
</dbReference>
<accession>A0A4Y9JSP8</accession>
<sequence length="180" mass="21088">MNNSEFDILVNEINIAVTYSVKELFNNHTNEDFYYISLITSGEAHLPILSAWSYQKLHKLSNYDDQEAHFIKWSYADSPYTMYKNKFFHNVEKILESRDIKNMNERDLNSEFDFRINAMVDAMHQADMNGVFGLGESRLNLLINVEVMPPDITNVIRAKKLNPKNSKILPRWIEEAGEEY</sequence>
<organism evidence="1 2">
    <name type="scientific">Muribacter muris</name>
    <dbReference type="NCBI Taxonomy" id="67855"/>
    <lineage>
        <taxon>Bacteria</taxon>
        <taxon>Pseudomonadati</taxon>
        <taxon>Pseudomonadota</taxon>
        <taxon>Gammaproteobacteria</taxon>
        <taxon>Pasteurellales</taxon>
        <taxon>Pasteurellaceae</taxon>
        <taxon>Muribacter</taxon>
    </lineage>
</organism>
<gene>
    <name evidence="1" type="ORF">E4T80_12200</name>
</gene>
<dbReference type="Proteomes" id="UP000297396">
    <property type="component" value="Unassembled WGS sequence"/>
</dbReference>
<comment type="caution">
    <text evidence="1">The sequence shown here is derived from an EMBL/GenBank/DDBJ whole genome shotgun (WGS) entry which is preliminary data.</text>
</comment>
<dbReference type="RefSeq" id="WP_135058672.1">
    <property type="nucleotide sequence ID" value="NZ_JADGLC010000043.1"/>
</dbReference>
<reference evidence="1 2" key="1">
    <citation type="submission" date="2019-03" db="EMBL/GenBank/DDBJ databases">
        <title>Diversity of the mouse oral microbiome.</title>
        <authorList>
            <person name="Joseph S."/>
            <person name="Aduse-Opoku J."/>
            <person name="Curtis M."/>
            <person name="Wade W."/>
            <person name="Hashim A."/>
        </authorList>
    </citation>
    <scope>NUCLEOTIDE SEQUENCE [LARGE SCALE GENOMIC DNA]</scope>
    <source>
        <strain evidence="1 2">WT12</strain>
    </source>
</reference>
<dbReference type="EMBL" id="SPPA01000043">
    <property type="protein sequence ID" value="TFV07495.1"/>
    <property type="molecule type" value="Genomic_DNA"/>
</dbReference>
<dbReference type="OrthoDB" id="4297007at2"/>
<dbReference type="AlphaFoldDB" id="A0A4Y9JSP8"/>
<protein>
    <submittedName>
        <fullName evidence="1">DUF4303 domain-containing protein</fullName>
    </submittedName>
</protein>
<evidence type="ECO:0000313" key="2">
    <source>
        <dbReference type="Proteomes" id="UP000297396"/>
    </source>
</evidence>
<proteinExistence type="predicted"/>
<evidence type="ECO:0000313" key="1">
    <source>
        <dbReference type="EMBL" id="TFV07495.1"/>
    </source>
</evidence>